<dbReference type="Pfam" id="PF13302">
    <property type="entry name" value="Acetyltransf_3"/>
    <property type="match status" value="1"/>
</dbReference>
<protein>
    <submittedName>
        <fullName evidence="2">GCN5-related N-acetyltransferase</fullName>
    </submittedName>
</protein>
<dbReference type="EMBL" id="OFSQ01000011">
    <property type="protein sequence ID" value="SOY49400.1"/>
    <property type="molecule type" value="Genomic_DNA"/>
</dbReference>
<dbReference type="InterPro" id="IPR000182">
    <property type="entry name" value="GNAT_dom"/>
</dbReference>
<gene>
    <name evidence="2" type="ORF">CBM2587_A190018</name>
</gene>
<dbReference type="GO" id="GO:0016747">
    <property type="term" value="F:acyltransferase activity, transferring groups other than amino-acyl groups"/>
    <property type="evidence" value="ECO:0007669"/>
    <property type="project" value="InterPro"/>
</dbReference>
<dbReference type="PANTHER" id="PTHR43415:SF3">
    <property type="entry name" value="GNAT-FAMILY ACETYLTRANSFERASE"/>
    <property type="match status" value="1"/>
</dbReference>
<dbReference type="Proteomes" id="UP000256780">
    <property type="component" value="Chromosome CBM2587_a"/>
</dbReference>
<dbReference type="AlphaFoldDB" id="A0A375BPG6"/>
<name>A0A375BPG6_9BURK</name>
<proteinExistence type="predicted"/>
<dbReference type="CDD" id="cd04301">
    <property type="entry name" value="NAT_SF"/>
    <property type="match status" value="1"/>
</dbReference>
<feature type="domain" description="N-acetyltransferase" evidence="1">
    <location>
        <begin position="13"/>
        <end position="166"/>
    </location>
</feature>
<dbReference type="RefSeq" id="WP_174077022.1">
    <property type="nucleotide sequence ID" value="NZ_JABTYD010000003.1"/>
</dbReference>
<comment type="caution">
    <text evidence="2">The sequence shown here is derived from an EMBL/GenBank/DDBJ whole genome shotgun (WGS) entry which is preliminary data.</text>
</comment>
<dbReference type="SUPFAM" id="SSF55729">
    <property type="entry name" value="Acyl-CoA N-acyltransferases (Nat)"/>
    <property type="match status" value="1"/>
</dbReference>
<organism evidence="2">
    <name type="scientific">Cupriavidus taiwanensis</name>
    <dbReference type="NCBI Taxonomy" id="164546"/>
    <lineage>
        <taxon>Bacteria</taxon>
        <taxon>Pseudomonadati</taxon>
        <taxon>Pseudomonadota</taxon>
        <taxon>Betaproteobacteria</taxon>
        <taxon>Burkholderiales</taxon>
        <taxon>Burkholderiaceae</taxon>
        <taxon>Cupriavidus</taxon>
    </lineage>
</organism>
<evidence type="ECO:0000259" key="1">
    <source>
        <dbReference type="PROSITE" id="PS51186"/>
    </source>
</evidence>
<sequence>MKPIFEPFEAKGVRLRPLATEDLPLTLAWRNREGVRQQFIFSQVLTLESHQGWFRKYSEKPDDFVFVVQDPETGALVGQVAIYDVNGSTGRAEIGRFVVAPEAAGQGKMRRAIEALLVFGRDKLGLSKAYLEVLESNFHAARIYEKLGFVETGRRDGRVAMERVLDDSL</sequence>
<dbReference type="PANTHER" id="PTHR43415">
    <property type="entry name" value="SPERMIDINE N(1)-ACETYLTRANSFERASE"/>
    <property type="match status" value="1"/>
</dbReference>
<dbReference type="InterPro" id="IPR016181">
    <property type="entry name" value="Acyl_CoA_acyltransferase"/>
</dbReference>
<dbReference type="Gene3D" id="3.40.630.30">
    <property type="match status" value="1"/>
</dbReference>
<evidence type="ECO:0000313" key="2">
    <source>
        <dbReference type="EMBL" id="SOY49400.1"/>
    </source>
</evidence>
<accession>A0A375BPG6</accession>
<reference evidence="2" key="1">
    <citation type="submission" date="2018-01" db="EMBL/GenBank/DDBJ databases">
        <authorList>
            <person name="Clerissi C."/>
        </authorList>
    </citation>
    <scope>NUCLEOTIDE SEQUENCE</scope>
    <source>
        <strain evidence="2">Cupriavidus sp. LMG 19464</strain>
    </source>
</reference>
<dbReference type="PROSITE" id="PS51186">
    <property type="entry name" value="GNAT"/>
    <property type="match status" value="1"/>
</dbReference>